<gene>
    <name evidence="1" type="ORF">PMO01_21835</name>
</gene>
<accession>V8R212</accession>
<name>V8R212_9PSED</name>
<evidence type="ECO:0000313" key="1">
    <source>
        <dbReference type="EMBL" id="ETF06161.1"/>
    </source>
</evidence>
<dbReference type="HOGENOM" id="CLU_3390915_0_0_6"/>
<comment type="caution">
    <text evidence="1">The sequence shown here is derived from an EMBL/GenBank/DDBJ whole genome shotgun (WGS) entry which is preliminary data.</text>
</comment>
<protein>
    <submittedName>
        <fullName evidence="1">Uncharacterized protein</fullName>
    </submittedName>
</protein>
<reference evidence="1 2" key="1">
    <citation type="journal article" date="2014" name="Genome Announc.">
        <title>Draft Genome Sequence of Pseudomonas moraviensis R28-S.</title>
        <authorList>
            <person name="Hunter S.S."/>
            <person name="Yano H."/>
            <person name="Loftie-Eaton W."/>
            <person name="Hughes J."/>
            <person name="De Gelder L."/>
            <person name="Stragier P."/>
            <person name="De Vos P."/>
            <person name="Settles M.L."/>
            <person name="Top E.M."/>
        </authorList>
    </citation>
    <scope>NUCLEOTIDE SEQUENCE [LARGE SCALE GENOMIC DNA]</scope>
    <source>
        <strain evidence="2">R28</strain>
    </source>
</reference>
<proteinExistence type="predicted"/>
<dbReference type="PATRIC" id="fig|1395516.4.peg.4435"/>
<organism evidence="1 2">
    <name type="scientific">Pseudomonas moraviensis R28-S</name>
    <dbReference type="NCBI Taxonomy" id="1395516"/>
    <lineage>
        <taxon>Bacteria</taxon>
        <taxon>Pseudomonadati</taxon>
        <taxon>Pseudomonadota</taxon>
        <taxon>Gammaproteobacteria</taxon>
        <taxon>Pseudomonadales</taxon>
        <taxon>Pseudomonadaceae</taxon>
        <taxon>Pseudomonas</taxon>
    </lineage>
</organism>
<dbReference type="Proteomes" id="UP000024771">
    <property type="component" value="Chromosome"/>
</dbReference>
<dbReference type="AlphaFoldDB" id="V8R212"/>
<sequence length="32" mass="3590">MGDTRSGNISVIREADMNVRAGALFLFFMELK</sequence>
<dbReference type="EMBL" id="AYMZ01000010">
    <property type="protein sequence ID" value="ETF06161.1"/>
    <property type="molecule type" value="Genomic_DNA"/>
</dbReference>
<evidence type="ECO:0000313" key="2">
    <source>
        <dbReference type="Proteomes" id="UP000024771"/>
    </source>
</evidence>